<evidence type="ECO:0000313" key="1">
    <source>
        <dbReference type="EMBL" id="CAG8828244.1"/>
    </source>
</evidence>
<gene>
    <name evidence="1" type="ORF">RPERSI_LOCUS27191</name>
</gene>
<evidence type="ECO:0000313" key="2">
    <source>
        <dbReference type="Proteomes" id="UP000789920"/>
    </source>
</evidence>
<dbReference type="EMBL" id="CAJVQC010095186">
    <property type="protein sequence ID" value="CAG8828244.1"/>
    <property type="molecule type" value="Genomic_DNA"/>
</dbReference>
<proteinExistence type="predicted"/>
<keyword evidence="2" id="KW-1185">Reference proteome</keyword>
<feature type="non-terminal residue" evidence="1">
    <location>
        <position position="1"/>
    </location>
</feature>
<comment type="caution">
    <text evidence="1">The sequence shown here is derived from an EMBL/GenBank/DDBJ whole genome shotgun (WGS) entry which is preliminary data.</text>
</comment>
<sequence>YKCFHYNGLNPNIVSTFPNKLRTLNIKNIQVVEVKYYYLSHHNTTLENQGSSTILLKAAESLRVMIKK</sequence>
<protein>
    <submittedName>
        <fullName evidence="1">378_t:CDS:1</fullName>
    </submittedName>
</protein>
<name>A0ACA9S5N0_9GLOM</name>
<reference evidence="1" key="1">
    <citation type="submission" date="2021-06" db="EMBL/GenBank/DDBJ databases">
        <authorList>
            <person name="Kallberg Y."/>
            <person name="Tangrot J."/>
            <person name="Rosling A."/>
        </authorList>
    </citation>
    <scope>NUCLEOTIDE SEQUENCE</scope>
    <source>
        <strain evidence="1">MA461A</strain>
    </source>
</reference>
<organism evidence="1 2">
    <name type="scientific">Racocetra persica</name>
    <dbReference type="NCBI Taxonomy" id="160502"/>
    <lineage>
        <taxon>Eukaryota</taxon>
        <taxon>Fungi</taxon>
        <taxon>Fungi incertae sedis</taxon>
        <taxon>Mucoromycota</taxon>
        <taxon>Glomeromycotina</taxon>
        <taxon>Glomeromycetes</taxon>
        <taxon>Diversisporales</taxon>
        <taxon>Gigasporaceae</taxon>
        <taxon>Racocetra</taxon>
    </lineage>
</organism>
<feature type="non-terminal residue" evidence="1">
    <location>
        <position position="68"/>
    </location>
</feature>
<dbReference type="Proteomes" id="UP000789920">
    <property type="component" value="Unassembled WGS sequence"/>
</dbReference>
<accession>A0ACA9S5N0</accession>